<comment type="caution">
    <text evidence="2">The sequence shown here is derived from an EMBL/GenBank/DDBJ whole genome shotgun (WGS) entry which is preliminary data.</text>
</comment>
<dbReference type="Gene3D" id="3.40.50.300">
    <property type="entry name" value="P-loop containing nucleotide triphosphate hydrolases"/>
    <property type="match status" value="1"/>
</dbReference>
<sequence length="541" mass="62588">MPEEKIITKEFFGRTEVLSLLDKRVLALKDGFRQNIAITGQRLAGKTHLLHNFLDRLKDPSVLPIYIEAIGEPFETFAVRFMGTLLYAFLKIKKEEAREDFEYLIEASRKYLPQTVKTMLEIKCHLSKRDFNKAYFDILNLTSIVKKEAGVRCVVIFDEFQNLSLLGLKEPFKYFGKVIMIQKDTMYIISSSDKSAIKRILSEELSLLFGNFEIVELKGFDFNSSKEFLDKKLITFTLNNDLKSFLITLTDGNPFYMDLLCSKLRELAIISSTNNLTTDLTVNAIEDLFFNPKGTANQYFSNLINNIGLNTATIDVLVTIAKGVHTLKGVKEALKITLTDASGRLKKLIELNIILKNGSFYFFADKGFLFWIKEVYNRKQTSLISSAIIRSEQFKSNMHSYIDKFVFELRKDFTQRVSELFTKFNDEIVEADTKKHRLPKFKKVDFIKLNKSSSLLLAYKQNKLWACFLKEGTMLEDDIRFFVGYIKQSKLMIANKILIAMDGIDINAALIAKENKIWIWNLKNLNIVMDVYNQDKIIRYR</sequence>
<dbReference type="PANTHER" id="PTHR34301:SF8">
    <property type="entry name" value="ATPASE DOMAIN-CONTAINING PROTEIN"/>
    <property type="match status" value="1"/>
</dbReference>
<dbReference type="SUPFAM" id="SSF46785">
    <property type="entry name" value="Winged helix' DNA-binding domain"/>
    <property type="match status" value="1"/>
</dbReference>
<protein>
    <recommendedName>
        <fullName evidence="1">ATPase domain-containing protein</fullName>
    </recommendedName>
</protein>
<dbReference type="Pfam" id="PF01637">
    <property type="entry name" value="ATPase_2"/>
    <property type="match status" value="1"/>
</dbReference>
<dbReference type="InterPro" id="IPR011579">
    <property type="entry name" value="ATPase_dom"/>
</dbReference>
<evidence type="ECO:0000313" key="3">
    <source>
        <dbReference type="Proteomes" id="UP000230052"/>
    </source>
</evidence>
<feature type="domain" description="ATPase" evidence="1">
    <location>
        <begin position="29"/>
        <end position="257"/>
    </location>
</feature>
<dbReference type="InterPro" id="IPR027417">
    <property type="entry name" value="P-loop_NTPase"/>
</dbReference>
<dbReference type="SUPFAM" id="SSF52540">
    <property type="entry name" value="P-loop containing nucleoside triphosphate hydrolases"/>
    <property type="match status" value="1"/>
</dbReference>
<name>A0A2J0KRS7_9BACT</name>
<dbReference type="PANTHER" id="PTHR34301">
    <property type="entry name" value="DNA-BINDING PROTEIN-RELATED"/>
    <property type="match status" value="1"/>
</dbReference>
<reference evidence="2 3" key="1">
    <citation type="submission" date="2017-09" db="EMBL/GenBank/DDBJ databases">
        <title>Depth-based differentiation of microbial function through sediment-hosted aquifers and enrichment of novel symbionts in the deep terrestrial subsurface.</title>
        <authorList>
            <person name="Probst A.J."/>
            <person name="Ladd B."/>
            <person name="Jarett J.K."/>
            <person name="Geller-Mcgrath D.E."/>
            <person name="Sieber C.M."/>
            <person name="Emerson J.B."/>
            <person name="Anantharaman K."/>
            <person name="Thomas B.C."/>
            <person name="Malmstrom R."/>
            <person name="Stieglmeier M."/>
            <person name="Klingl A."/>
            <person name="Woyke T."/>
            <person name="Ryan C.M."/>
            <person name="Banfield J.F."/>
        </authorList>
    </citation>
    <scope>NUCLEOTIDE SEQUENCE [LARGE SCALE GENOMIC DNA]</scope>
    <source>
        <strain evidence="2">CG07_land_8_20_14_0_80_42_15</strain>
    </source>
</reference>
<dbReference type="GO" id="GO:0005524">
    <property type="term" value="F:ATP binding"/>
    <property type="evidence" value="ECO:0007669"/>
    <property type="project" value="InterPro"/>
</dbReference>
<accession>A0A2J0KRS7</accession>
<dbReference type="EMBL" id="PEWV01000062">
    <property type="protein sequence ID" value="PIU41291.1"/>
    <property type="molecule type" value="Genomic_DNA"/>
</dbReference>
<organism evidence="2 3">
    <name type="scientific">Candidatus Aquitaenariimonas noxiae</name>
    <dbReference type="NCBI Taxonomy" id="1974741"/>
    <lineage>
        <taxon>Bacteria</taxon>
        <taxon>Pseudomonadati</taxon>
        <taxon>Candidatus Omnitrophota</taxon>
        <taxon>Candidatus Aquitaenariimonas</taxon>
    </lineage>
</organism>
<gene>
    <name evidence="2" type="ORF">COS99_06240</name>
</gene>
<dbReference type="Proteomes" id="UP000230052">
    <property type="component" value="Unassembled WGS sequence"/>
</dbReference>
<dbReference type="InterPro" id="IPR036390">
    <property type="entry name" value="WH_DNA-bd_sf"/>
</dbReference>
<evidence type="ECO:0000313" key="2">
    <source>
        <dbReference type="EMBL" id="PIU41291.1"/>
    </source>
</evidence>
<proteinExistence type="predicted"/>
<dbReference type="AlphaFoldDB" id="A0A2J0KRS7"/>
<evidence type="ECO:0000259" key="1">
    <source>
        <dbReference type="Pfam" id="PF01637"/>
    </source>
</evidence>